<feature type="domain" description="Beta-lactamase-related" evidence="2">
    <location>
        <begin position="35"/>
        <end position="316"/>
    </location>
</feature>
<dbReference type="InterPro" id="IPR001466">
    <property type="entry name" value="Beta-lactam-related"/>
</dbReference>
<dbReference type="Gene3D" id="3.40.710.10">
    <property type="entry name" value="DD-peptidase/beta-lactamase superfamily"/>
    <property type="match status" value="1"/>
</dbReference>
<evidence type="ECO:0000256" key="1">
    <source>
        <dbReference type="ARBA" id="ARBA00038473"/>
    </source>
</evidence>
<sequence>MQFADHEIQSIHKVAKAFSPNTELAVAKFDAGQCQYYGARHGNKGVEQIDNRASVFEIGSLTKLFTNAVLAQMVCEGKLALTDPITSHLDLAIADNEKITFESLATHTSGLPRLPPGLLWQALFKRKDNPYQAYLEADLLAHLASDIKINRTKKHNYSNLGVGLLGYVLAKIEGMNFTQLLQKRLFEPLGMSRSFCNWRDVHGELVMGLNKRGDPTENWDLGVLQGAGAMLSTVQDLGQFMKAHFDDMHAWAMLQRQVLFKQGHTQMGLGWYVFQGDNQSDTVYFHDGGTGGYSSVMIMDVENRAGYIILSNISGMHKLKGQKVAKLGFELMDKRKGQVD</sequence>
<evidence type="ECO:0000313" key="3">
    <source>
        <dbReference type="EMBL" id="KZN44610.1"/>
    </source>
</evidence>
<dbReference type="OrthoDB" id="119951at2"/>
<accession>A0A166ZSA7</accession>
<dbReference type="SUPFAM" id="SSF56601">
    <property type="entry name" value="beta-lactamase/transpeptidase-like"/>
    <property type="match status" value="1"/>
</dbReference>
<dbReference type="EMBL" id="AUXZ01000141">
    <property type="protein sequence ID" value="KZN44610.1"/>
    <property type="molecule type" value="Genomic_DNA"/>
</dbReference>
<dbReference type="Proteomes" id="UP000076503">
    <property type="component" value="Unassembled WGS sequence"/>
</dbReference>
<dbReference type="InterPro" id="IPR012338">
    <property type="entry name" value="Beta-lactam/transpept-like"/>
</dbReference>
<dbReference type="InterPro" id="IPR051478">
    <property type="entry name" value="Beta-lactamase-like_AB/R"/>
</dbReference>
<dbReference type="RefSeq" id="WP_063364436.1">
    <property type="nucleotide sequence ID" value="NZ_AUXZ01000141.1"/>
</dbReference>
<evidence type="ECO:0000259" key="2">
    <source>
        <dbReference type="Pfam" id="PF00144"/>
    </source>
</evidence>
<gene>
    <name evidence="3" type="ORF">N476_06315</name>
</gene>
<reference evidence="3 4" key="1">
    <citation type="submission" date="2013-07" db="EMBL/GenBank/DDBJ databases">
        <title>Comparative Genomic and Metabolomic Analysis of Twelve Strains of Pseudoalteromonas luteoviolacea.</title>
        <authorList>
            <person name="Vynne N.G."/>
            <person name="Mansson M."/>
            <person name="Gram L."/>
        </authorList>
    </citation>
    <scope>NUCLEOTIDE SEQUENCE [LARGE SCALE GENOMIC DNA]</scope>
    <source>
        <strain evidence="3 4">H33</strain>
    </source>
</reference>
<name>A0A166ZSA7_9GAMM</name>
<proteinExistence type="inferred from homology"/>
<dbReference type="AlphaFoldDB" id="A0A166ZSA7"/>
<comment type="caution">
    <text evidence="3">The sequence shown here is derived from an EMBL/GenBank/DDBJ whole genome shotgun (WGS) entry which is preliminary data.</text>
</comment>
<dbReference type="Pfam" id="PF00144">
    <property type="entry name" value="Beta-lactamase"/>
    <property type="match status" value="1"/>
</dbReference>
<dbReference type="PANTHER" id="PTHR22935:SF95">
    <property type="entry name" value="BETA-LACTAMASE-LIKE 1-RELATED"/>
    <property type="match status" value="1"/>
</dbReference>
<dbReference type="PANTHER" id="PTHR22935">
    <property type="entry name" value="PENICILLIN-BINDING PROTEIN"/>
    <property type="match status" value="1"/>
</dbReference>
<comment type="similarity">
    <text evidence="1">Belongs to the beta-lactamase family.</text>
</comment>
<organism evidence="3 4">
    <name type="scientific">Pseudoalteromonas luteoviolacea H33</name>
    <dbReference type="NCBI Taxonomy" id="1365251"/>
    <lineage>
        <taxon>Bacteria</taxon>
        <taxon>Pseudomonadati</taxon>
        <taxon>Pseudomonadota</taxon>
        <taxon>Gammaproteobacteria</taxon>
        <taxon>Alteromonadales</taxon>
        <taxon>Pseudoalteromonadaceae</taxon>
        <taxon>Pseudoalteromonas</taxon>
    </lineage>
</organism>
<dbReference type="PATRIC" id="fig|1365251.3.peg.5391"/>
<protein>
    <recommendedName>
        <fullName evidence="2">Beta-lactamase-related domain-containing protein</fullName>
    </recommendedName>
</protein>
<evidence type="ECO:0000313" key="4">
    <source>
        <dbReference type="Proteomes" id="UP000076503"/>
    </source>
</evidence>